<evidence type="ECO:0000313" key="1">
    <source>
        <dbReference type="EMBL" id="MBK1659953.1"/>
    </source>
</evidence>
<comment type="caution">
    <text evidence="1">The sequence shown here is derived from an EMBL/GenBank/DDBJ whole genome shotgun (WGS) entry which is preliminary data.</text>
</comment>
<keyword evidence="2" id="KW-1185">Reference proteome</keyword>
<name>A0ABS1CZX7_9PROT</name>
<proteinExistence type="predicted"/>
<dbReference type="RefSeq" id="WP_133221386.1">
    <property type="nucleotide sequence ID" value="NZ_NRSG01000136.1"/>
</dbReference>
<evidence type="ECO:0000313" key="2">
    <source>
        <dbReference type="Proteomes" id="UP000697995"/>
    </source>
</evidence>
<dbReference type="Proteomes" id="UP000697995">
    <property type="component" value="Unassembled WGS sequence"/>
</dbReference>
<organism evidence="1 2">
    <name type="scientific">Paracraurococcus ruber</name>
    <dbReference type="NCBI Taxonomy" id="77675"/>
    <lineage>
        <taxon>Bacteria</taxon>
        <taxon>Pseudomonadati</taxon>
        <taxon>Pseudomonadota</taxon>
        <taxon>Alphaproteobacteria</taxon>
        <taxon>Acetobacterales</taxon>
        <taxon>Roseomonadaceae</taxon>
        <taxon>Paracraurococcus</taxon>
    </lineage>
</organism>
<protein>
    <submittedName>
        <fullName evidence="1">Uncharacterized protein</fullName>
    </submittedName>
</protein>
<dbReference type="EMBL" id="NRSG01000136">
    <property type="protein sequence ID" value="MBK1659953.1"/>
    <property type="molecule type" value="Genomic_DNA"/>
</dbReference>
<gene>
    <name evidence="1" type="ORF">CKO45_17115</name>
</gene>
<reference evidence="1 2" key="1">
    <citation type="journal article" date="2020" name="Microorganisms">
        <title>Osmotic Adaptation and Compatible Solute Biosynthesis of Phototrophic Bacteria as Revealed from Genome Analyses.</title>
        <authorList>
            <person name="Imhoff J.F."/>
            <person name="Rahn T."/>
            <person name="Kunzel S."/>
            <person name="Keller A."/>
            <person name="Neulinger S.C."/>
        </authorList>
    </citation>
    <scope>NUCLEOTIDE SEQUENCE [LARGE SCALE GENOMIC DNA]</scope>
    <source>
        <strain evidence="1 2">DSM 15382</strain>
    </source>
</reference>
<accession>A0ABS1CZX7</accession>
<sequence>MQPLTLGPFAVERDGALRPREPHAPPALSFHWRGRRFEAAVVPDGLRLAAIAGRIPSTAEAGADRAGALATVRTLPEALPPGWRVKLLPDHRIRVEAEQETPAAPTATRLIAAMVDFALAMDPYLDQLEGVSAGPA</sequence>